<evidence type="ECO:0000313" key="7">
    <source>
        <dbReference type="EMBL" id="ESP94760.1"/>
    </source>
</evidence>
<feature type="transmembrane region" description="Helical" evidence="6">
    <location>
        <begin position="66"/>
        <end position="87"/>
    </location>
</feature>
<keyword evidence="5 6" id="KW-0472">Membrane</keyword>
<dbReference type="RefSeq" id="WP_023398148.1">
    <property type="nucleotide sequence ID" value="NZ_AUSV01000013.1"/>
</dbReference>
<evidence type="ECO:0000256" key="1">
    <source>
        <dbReference type="ARBA" id="ARBA00004651"/>
    </source>
</evidence>
<dbReference type="InterPro" id="IPR001123">
    <property type="entry name" value="LeuE-type"/>
</dbReference>
<comment type="caution">
    <text evidence="7">The sequence shown here is derived from an EMBL/GenBank/DDBJ whole genome shotgun (WGS) entry which is preliminary data.</text>
</comment>
<dbReference type="GO" id="GO:0015171">
    <property type="term" value="F:amino acid transmembrane transporter activity"/>
    <property type="evidence" value="ECO:0007669"/>
    <property type="project" value="TreeGrafter"/>
</dbReference>
<accession>V4HV98</accession>
<gene>
    <name evidence="7" type="ORF">PL2TA16_00760</name>
</gene>
<dbReference type="Pfam" id="PF01810">
    <property type="entry name" value="LysE"/>
    <property type="match status" value="1"/>
</dbReference>
<feature type="transmembrane region" description="Helical" evidence="6">
    <location>
        <begin position="36"/>
        <end position="60"/>
    </location>
</feature>
<dbReference type="GO" id="GO:0033228">
    <property type="term" value="P:cysteine export across plasma membrane"/>
    <property type="evidence" value="ECO:0007669"/>
    <property type="project" value="TreeGrafter"/>
</dbReference>
<evidence type="ECO:0000256" key="6">
    <source>
        <dbReference type="SAM" id="Phobius"/>
    </source>
</evidence>
<dbReference type="AlphaFoldDB" id="V4HV98"/>
<evidence type="ECO:0000256" key="4">
    <source>
        <dbReference type="ARBA" id="ARBA00022989"/>
    </source>
</evidence>
<evidence type="ECO:0000256" key="3">
    <source>
        <dbReference type="ARBA" id="ARBA00022692"/>
    </source>
</evidence>
<dbReference type="PANTHER" id="PTHR30086:SF20">
    <property type="entry name" value="ARGININE EXPORTER PROTEIN ARGO-RELATED"/>
    <property type="match status" value="1"/>
</dbReference>
<organism evidence="7 8">
    <name type="scientific">Pseudoalteromonas luteoviolacea (strain 2ta16)</name>
    <dbReference type="NCBI Taxonomy" id="1353533"/>
    <lineage>
        <taxon>Bacteria</taxon>
        <taxon>Pseudomonadati</taxon>
        <taxon>Pseudomonadota</taxon>
        <taxon>Gammaproteobacteria</taxon>
        <taxon>Alteromonadales</taxon>
        <taxon>Pseudoalteromonadaceae</taxon>
        <taxon>Pseudoalteromonas</taxon>
    </lineage>
</organism>
<evidence type="ECO:0000313" key="8">
    <source>
        <dbReference type="Proteomes" id="UP000017820"/>
    </source>
</evidence>
<proteinExistence type="predicted"/>
<dbReference type="EMBL" id="AUSV01000013">
    <property type="protein sequence ID" value="ESP94760.1"/>
    <property type="molecule type" value="Genomic_DNA"/>
</dbReference>
<feature type="transmembrane region" description="Helical" evidence="6">
    <location>
        <begin position="136"/>
        <end position="157"/>
    </location>
</feature>
<sequence>MIMAMGLYAFSMSITPGPVNLIIFSGGLNRGVNATLPFIFGATMGFSVLLVATGLGLGWVVQQHTWLVTLCTLIGCAFMLYIAYGLFQADGQIGAAKGSQAGLGAGFALMWLNPKAWLGAIAGNSLFIEPNQTAKLFVFVTVYALVCFICLTLWAVFGKQVSKHLANAQSLPWLNKIAAGVLVGMCVLVLLELVN</sequence>
<dbReference type="Proteomes" id="UP000017820">
    <property type="component" value="Unassembled WGS sequence"/>
</dbReference>
<evidence type="ECO:0000256" key="2">
    <source>
        <dbReference type="ARBA" id="ARBA00022475"/>
    </source>
</evidence>
<dbReference type="PANTHER" id="PTHR30086">
    <property type="entry name" value="ARGININE EXPORTER PROTEIN ARGO"/>
    <property type="match status" value="1"/>
</dbReference>
<keyword evidence="3 6" id="KW-0812">Transmembrane</keyword>
<keyword evidence="2" id="KW-1003">Cell membrane</keyword>
<dbReference type="PATRIC" id="fig|1353533.3.peg.1197"/>
<feature type="transmembrane region" description="Helical" evidence="6">
    <location>
        <begin position="6"/>
        <end position="24"/>
    </location>
</feature>
<evidence type="ECO:0000256" key="5">
    <source>
        <dbReference type="ARBA" id="ARBA00023136"/>
    </source>
</evidence>
<keyword evidence="4 6" id="KW-1133">Transmembrane helix</keyword>
<name>V4HV98_PSEL2</name>
<protein>
    <submittedName>
        <fullName evidence="7">Putative threonine efflux protein</fullName>
    </submittedName>
</protein>
<dbReference type="GO" id="GO:0005886">
    <property type="term" value="C:plasma membrane"/>
    <property type="evidence" value="ECO:0007669"/>
    <property type="project" value="UniProtKB-SubCell"/>
</dbReference>
<reference evidence="7 8" key="1">
    <citation type="submission" date="2013-07" db="EMBL/GenBank/DDBJ databases">
        <title>Draft genome sequence of Pseudoalteromonas luteoviolacea 2ta16.</title>
        <authorList>
            <person name="Allen E.E."/>
            <person name="Azam F."/>
            <person name="Podell S."/>
        </authorList>
    </citation>
    <scope>NUCLEOTIDE SEQUENCE [LARGE SCALE GENOMIC DNA]</scope>
    <source>
        <strain evidence="7 8">2ta16</strain>
    </source>
</reference>
<comment type="subcellular location">
    <subcellularLocation>
        <location evidence="1">Cell membrane</location>
        <topology evidence="1">Multi-pass membrane protein</topology>
    </subcellularLocation>
</comment>
<feature type="transmembrane region" description="Helical" evidence="6">
    <location>
        <begin position="177"/>
        <end position="194"/>
    </location>
</feature>